<evidence type="ECO:0000259" key="2">
    <source>
        <dbReference type="PROSITE" id="PS50097"/>
    </source>
</evidence>
<feature type="region of interest" description="Disordered" evidence="1">
    <location>
        <begin position="678"/>
        <end position="705"/>
    </location>
</feature>
<dbReference type="EMBL" id="LN902844">
    <property type="protein sequence ID" value="CDI97407.1"/>
    <property type="molecule type" value="Genomic_DNA"/>
</dbReference>
<feature type="region of interest" description="Disordered" evidence="1">
    <location>
        <begin position="613"/>
        <end position="641"/>
    </location>
</feature>
<accession>A0A087VZ38</accession>
<dbReference type="SUPFAM" id="SSF54695">
    <property type="entry name" value="POZ domain"/>
    <property type="match status" value="1"/>
</dbReference>
<proteinExistence type="predicted"/>
<dbReference type="AlphaFoldDB" id="A0A087VZ38"/>
<evidence type="ECO:0000313" key="3">
    <source>
        <dbReference type="EMBL" id="CDI97407.1"/>
    </source>
</evidence>
<feature type="compositionally biased region" description="Low complexity" evidence="1">
    <location>
        <begin position="614"/>
        <end position="641"/>
    </location>
</feature>
<dbReference type="InterPro" id="IPR000210">
    <property type="entry name" value="BTB/POZ_dom"/>
</dbReference>
<evidence type="ECO:0000256" key="1">
    <source>
        <dbReference type="SAM" id="MobiDB-lite"/>
    </source>
</evidence>
<gene>
    <name evidence="3" type="ORF">EmuJ_000118400</name>
</gene>
<dbReference type="Gene3D" id="1.25.40.420">
    <property type="match status" value="1"/>
</dbReference>
<dbReference type="OMA" id="ACEWIEH"/>
<dbReference type="InterPro" id="IPR011333">
    <property type="entry name" value="SKP1/BTB/POZ_sf"/>
</dbReference>
<evidence type="ECO:0000313" key="4">
    <source>
        <dbReference type="Proteomes" id="UP000017246"/>
    </source>
</evidence>
<dbReference type="Proteomes" id="UP000017246">
    <property type="component" value="Unassembled WGS sequence"/>
</dbReference>
<reference evidence="3" key="1">
    <citation type="journal article" date="2013" name="Nature">
        <title>The genomes of four tapeworm species reveal adaptations to parasitism.</title>
        <authorList>
            <person name="Tsai I.J."/>
            <person name="Zarowiecki M."/>
            <person name="Holroyd N."/>
            <person name="Garciarrubio A."/>
            <person name="Sanchez-Flores A."/>
            <person name="Brooks K.L."/>
            <person name="Tracey A."/>
            <person name="Bobes R.J."/>
            <person name="Fragoso G."/>
            <person name="Sciutto E."/>
            <person name="Aslett M."/>
            <person name="Beasley H."/>
            <person name="Bennett H.M."/>
            <person name="Cai J."/>
            <person name="Camicia F."/>
            <person name="Clark R."/>
            <person name="Cucher M."/>
            <person name="De Silva N."/>
            <person name="Day T.A."/>
            <person name="Deplazes P."/>
            <person name="Estrada K."/>
            <person name="Fernandez C."/>
            <person name="Holland P.W."/>
            <person name="Hou J."/>
            <person name="Hu S."/>
            <person name="Huckvale T."/>
            <person name="Hung S.S."/>
            <person name="Kamenetzky L."/>
            <person name="Keane J.A."/>
            <person name="Kiss F."/>
            <person name="Koziol U."/>
            <person name="Lambert O."/>
            <person name="Liu K."/>
            <person name="Luo X."/>
            <person name="Luo Y."/>
            <person name="Macchiaroli N."/>
            <person name="Nichol S."/>
            <person name="Paps J."/>
            <person name="Parkinson J."/>
            <person name="Pouchkina-Stantcheva N."/>
            <person name="Riddiford N."/>
            <person name="Rosenzvit M."/>
            <person name="Salinas G."/>
            <person name="Wasmuth J.D."/>
            <person name="Zamanian M."/>
            <person name="Zheng Y."/>
            <person name="Cai X."/>
            <person name="Soberon X."/>
            <person name="Olson P.D."/>
            <person name="Laclette J.P."/>
            <person name="Brehm K."/>
            <person name="Berriman M."/>
            <person name="Garciarrubio A."/>
            <person name="Bobes R.J."/>
            <person name="Fragoso G."/>
            <person name="Sanchez-Flores A."/>
            <person name="Estrada K."/>
            <person name="Cevallos M.A."/>
            <person name="Morett E."/>
            <person name="Gonzalez V."/>
            <person name="Portillo T."/>
            <person name="Ochoa-Leyva A."/>
            <person name="Jose M.V."/>
            <person name="Sciutto E."/>
            <person name="Landa A."/>
            <person name="Jimenez L."/>
            <person name="Valdes V."/>
            <person name="Carrero J.C."/>
            <person name="Larralde C."/>
            <person name="Morales-Montor J."/>
            <person name="Limon-Lason J."/>
            <person name="Soberon X."/>
            <person name="Laclette J.P."/>
        </authorList>
    </citation>
    <scope>NUCLEOTIDE SEQUENCE [LARGE SCALE GENOMIC DNA]</scope>
</reference>
<protein>
    <submittedName>
        <fullName evidence="3">BTB:POZ domain containing protein</fullName>
    </submittedName>
</protein>
<reference evidence="3" key="2">
    <citation type="submission" date="2015-11" db="EMBL/GenBank/DDBJ databases">
        <authorList>
            <person name="Zhang Y."/>
            <person name="Guo Z."/>
        </authorList>
    </citation>
    <scope>NUCLEOTIDE SEQUENCE</scope>
</reference>
<name>A0A087VZ38_ECHMU</name>
<organism evidence="3 4">
    <name type="scientific">Echinococcus multilocularis</name>
    <name type="common">Fox tapeworm</name>
    <dbReference type="NCBI Taxonomy" id="6211"/>
    <lineage>
        <taxon>Eukaryota</taxon>
        <taxon>Metazoa</taxon>
        <taxon>Spiralia</taxon>
        <taxon>Lophotrochozoa</taxon>
        <taxon>Platyhelminthes</taxon>
        <taxon>Cestoda</taxon>
        <taxon>Eucestoda</taxon>
        <taxon>Cyclophyllidea</taxon>
        <taxon>Taeniidae</taxon>
        <taxon>Echinococcus</taxon>
    </lineage>
</organism>
<dbReference type="OrthoDB" id="6246789at2759"/>
<feature type="domain" description="BTB" evidence="2">
    <location>
        <begin position="12"/>
        <end position="83"/>
    </location>
</feature>
<sequence>MLIMKSSFGRNDDINRLVNIFTDDFSISIPRSVLVESSHFFKAALQSGMSESRSGEFFLSEFSSRQLQHLQHFLSDNDLFTSKVEPLQSEGGQSISSDCQMEEQVRRLVEAAFIADYLQMPRFKSKLQTLFKYLIQSLTHPQSPCFLRFHDCNTFTEMILILSDNRLKCLKKPLLRLIYRCPTVLLDSKFVHFDTSQPFLITSVLQTLSSDKIFLYNEDEILNSACEWIEHSLTPPKQCRSGNDNTTEILLSLVHSLRLGLLSPSGLQHLVNLLNEHLQHVALDATLSHCLSSTRMLLSQNLRSHFQAALSASLMRPSPFHTAAFRPRADVPTLVLVARQNSPSSFILYFLNLLTGQVLSSPTPLSVERTLLFEPSESNPIHLCTAEAANCQNLVFLFIHQINTATLKGMVWDLATLQAEWMPDLDLKHASFAWASTSFSTFSLPHAVGVVYTADGLMVYCSFTLCTQTVLCVYRFDAPSWRWIKYHPKAVEQSSAAGHKVLKPMSHATAQGVGERWLYGTLDSAEGSQFIRIRPATAPGSGDYSVQVQTLPSPDFILRAYNLVSVHTFAAGDDGDGGTGHAAFTFPFNACQRDSQAMRMCYSQTQNAWNSWEPTASSPALTASPSSSSSSLSPTTSFSSSSAEPLRFALSRNHIGFRGVVCTSGLAIPRHRRSVWNEEEGELEEGSENDVDVEIEEESSGTAEDRTSFLHPGAYFVMAGRLSQSVSPPSPKVSGLWLLDPWVARAASDAREPTFPLPPDLDGLLHRATAVCGAVGLANWTGLRAAVACCCGGQETQTARPPPSSQSLLLPSIMRFARPLAENVGGGSGGLSSLSASAAKLLAFHHRNSGAGSDSD</sequence>
<dbReference type="Gene3D" id="3.30.710.10">
    <property type="entry name" value="Potassium Channel Kv1.1, Chain A"/>
    <property type="match status" value="1"/>
</dbReference>
<feature type="compositionally biased region" description="Acidic residues" evidence="1">
    <location>
        <begin position="678"/>
        <end position="699"/>
    </location>
</feature>
<keyword evidence="4" id="KW-1185">Reference proteome</keyword>
<dbReference type="PROSITE" id="PS50097">
    <property type="entry name" value="BTB"/>
    <property type="match status" value="1"/>
</dbReference>